<evidence type="ECO:0000256" key="5">
    <source>
        <dbReference type="ARBA" id="ARBA00023163"/>
    </source>
</evidence>
<evidence type="ECO:0000256" key="7">
    <source>
        <dbReference type="SAM" id="MobiDB-lite"/>
    </source>
</evidence>
<dbReference type="GO" id="GO:0003677">
    <property type="term" value="F:DNA binding"/>
    <property type="evidence" value="ECO:0007669"/>
    <property type="project" value="UniProtKB-KW"/>
</dbReference>
<dbReference type="PROSITE" id="PS50048">
    <property type="entry name" value="ZN2_CY6_FUNGAL_2"/>
    <property type="match status" value="1"/>
</dbReference>
<dbReference type="SMART" id="SM00066">
    <property type="entry name" value="GAL4"/>
    <property type="match status" value="1"/>
</dbReference>
<comment type="caution">
    <text evidence="9">The sequence shown here is derived from an EMBL/GenBank/DDBJ whole genome shotgun (WGS) entry which is preliminary data.</text>
</comment>
<keyword evidence="6" id="KW-0539">Nucleus</keyword>
<accession>A0AAJ0BIT5</accession>
<evidence type="ECO:0000259" key="8">
    <source>
        <dbReference type="PROSITE" id="PS50048"/>
    </source>
</evidence>
<dbReference type="GO" id="GO:0005634">
    <property type="term" value="C:nucleus"/>
    <property type="evidence" value="ECO:0007669"/>
    <property type="project" value="UniProtKB-SubCell"/>
</dbReference>
<feature type="region of interest" description="Disordered" evidence="7">
    <location>
        <begin position="1"/>
        <end position="26"/>
    </location>
</feature>
<reference evidence="9" key="1">
    <citation type="submission" date="2023-06" db="EMBL/GenBank/DDBJ databases">
        <title>Genome-scale phylogeny and comparative genomics of the fungal order Sordariales.</title>
        <authorList>
            <consortium name="Lawrence Berkeley National Laboratory"/>
            <person name="Hensen N."/>
            <person name="Bonometti L."/>
            <person name="Westerberg I."/>
            <person name="Brannstrom I.O."/>
            <person name="Guillou S."/>
            <person name="Cros-Aarteil S."/>
            <person name="Calhoun S."/>
            <person name="Haridas S."/>
            <person name="Kuo A."/>
            <person name="Mondo S."/>
            <person name="Pangilinan J."/>
            <person name="Riley R."/>
            <person name="Labutti K."/>
            <person name="Andreopoulos B."/>
            <person name="Lipzen A."/>
            <person name="Chen C."/>
            <person name="Yanf M."/>
            <person name="Daum C."/>
            <person name="Ng V."/>
            <person name="Clum A."/>
            <person name="Steindorff A."/>
            <person name="Ohm R."/>
            <person name="Martin F."/>
            <person name="Silar P."/>
            <person name="Natvig D."/>
            <person name="Lalanne C."/>
            <person name="Gautier V."/>
            <person name="Ament-Velasquez S.L."/>
            <person name="Kruys A."/>
            <person name="Hutchinson M.I."/>
            <person name="Powell A.J."/>
            <person name="Barry K."/>
            <person name="Miller A.N."/>
            <person name="Grigoriev I.V."/>
            <person name="Debuchy R."/>
            <person name="Gladieux P."/>
            <person name="Thoren M.H."/>
            <person name="Johannesson H."/>
        </authorList>
    </citation>
    <scope>NUCLEOTIDE SEQUENCE</scope>
    <source>
        <strain evidence="9">PSN4</strain>
    </source>
</reference>
<dbReference type="AlphaFoldDB" id="A0AAJ0BIT5"/>
<dbReference type="Pfam" id="PF04082">
    <property type="entry name" value="Fungal_trans"/>
    <property type="match status" value="1"/>
</dbReference>
<dbReference type="Gene3D" id="4.10.240.10">
    <property type="entry name" value="Zn(2)-C6 fungal-type DNA-binding domain"/>
    <property type="match status" value="1"/>
</dbReference>
<dbReference type="InterPro" id="IPR036864">
    <property type="entry name" value="Zn2-C6_fun-type_DNA-bd_sf"/>
</dbReference>
<dbReference type="GO" id="GO:0006351">
    <property type="term" value="P:DNA-templated transcription"/>
    <property type="evidence" value="ECO:0007669"/>
    <property type="project" value="InterPro"/>
</dbReference>
<organism evidence="9 10">
    <name type="scientific">Echria macrotheca</name>
    <dbReference type="NCBI Taxonomy" id="438768"/>
    <lineage>
        <taxon>Eukaryota</taxon>
        <taxon>Fungi</taxon>
        <taxon>Dikarya</taxon>
        <taxon>Ascomycota</taxon>
        <taxon>Pezizomycotina</taxon>
        <taxon>Sordariomycetes</taxon>
        <taxon>Sordariomycetidae</taxon>
        <taxon>Sordariales</taxon>
        <taxon>Schizotheciaceae</taxon>
        <taxon>Echria</taxon>
    </lineage>
</organism>
<evidence type="ECO:0000313" key="9">
    <source>
        <dbReference type="EMBL" id="KAK1759001.1"/>
    </source>
</evidence>
<keyword evidence="3" id="KW-0805">Transcription regulation</keyword>
<keyword evidence="5" id="KW-0804">Transcription</keyword>
<evidence type="ECO:0000256" key="3">
    <source>
        <dbReference type="ARBA" id="ARBA00023015"/>
    </source>
</evidence>
<proteinExistence type="predicted"/>
<feature type="domain" description="Zn(2)-C6 fungal-type" evidence="8">
    <location>
        <begin position="27"/>
        <end position="57"/>
    </location>
</feature>
<keyword evidence="10" id="KW-1185">Reference proteome</keyword>
<dbReference type="InterPro" id="IPR050815">
    <property type="entry name" value="TF_fung"/>
</dbReference>
<dbReference type="EMBL" id="MU839828">
    <property type="protein sequence ID" value="KAK1759001.1"/>
    <property type="molecule type" value="Genomic_DNA"/>
</dbReference>
<dbReference type="SMART" id="SM00906">
    <property type="entry name" value="Fungal_trans"/>
    <property type="match status" value="1"/>
</dbReference>
<dbReference type="Proteomes" id="UP001239445">
    <property type="component" value="Unassembled WGS sequence"/>
</dbReference>
<dbReference type="GO" id="GO:0000981">
    <property type="term" value="F:DNA-binding transcription factor activity, RNA polymerase II-specific"/>
    <property type="evidence" value="ECO:0007669"/>
    <property type="project" value="InterPro"/>
</dbReference>
<evidence type="ECO:0000256" key="1">
    <source>
        <dbReference type="ARBA" id="ARBA00004123"/>
    </source>
</evidence>
<feature type="compositionally biased region" description="Polar residues" evidence="7">
    <location>
        <begin position="1"/>
        <end position="12"/>
    </location>
</feature>
<protein>
    <submittedName>
        <fullName evidence="9">Pyrimidine pathway regulatory protein 1</fullName>
    </submittedName>
</protein>
<comment type="subcellular location">
    <subcellularLocation>
        <location evidence="1">Nucleus</location>
    </subcellularLocation>
</comment>
<dbReference type="PANTHER" id="PTHR47338">
    <property type="entry name" value="ZN(II)2CYS6 TRANSCRIPTION FACTOR (EUROFUNG)-RELATED"/>
    <property type="match status" value="1"/>
</dbReference>
<dbReference type="CDD" id="cd12148">
    <property type="entry name" value="fungal_TF_MHR"/>
    <property type="match status" value="1"/>
</dbReference>
<dbReference type="SUPFAM" id="SSF57701">
    <property type="entry name" value="Zn2/Cys6 DNA-binding domain"/>
    <property type="match status" value="1"/>
</dbReference>
<dbReference type="InterPro" id="IPR001138">
    <property type="entry name" value="Zn2Cys6_DnaBD"/>
</dbReference>
<gene>
    <name evidence="9" type="ORF">QBC47DRAFT_370866</name>
</gene>
<evidence type="ECO:0000313" key="10">
    <source>
        <dbReference type="Proteomes" id="UP001239445"/>
    </source>
</evidence>
<keyword evidence="4" id="KW-0238">DNA-binding</keyword>
<dbReference type="CDD" id="cd00067">
    <property type="entry name" value="GAL4"/>
    <property type="match status" value="1"/>
</dbReference>
<dbReference type="GO" id="GO:0008270">
    <property type="term" value="F:zinc ion binding"/>
    <property type="evidence" value="ECO:0007669"/>
    <property type="project" value="InterPro"/>
</dbReference>
<name>A0AAJ0BIT5_9PEZI</name>
<evidence type="ECO:0000256" key="2">
    <source>
        <dbReference type="ARBA" id="ARBA00022723"/>
    </source>
</evidence>
<evidence type="ECO:0000256" key="6">
    <source>
        <dbReference type="ARBA" id="ARBA00023242"/>
    </source>
</evidence>
<dbReference type="PROSITE" id="PS00463">
    <property type="entry name" value="ZN2_CY6_FUNGAL_1"/>
    <property type="match status" value="1"/>
</dbReference>
<dbReference type="PANTHER" id="PTHR47338:SF3">
    <property type="entry name" value="C6 FINGER DOMAIN TRANSCRIPTION FACTOR DBAA-RELATED"/>
    <property type="match status" value="1"/>
</dbReference>
<dbReference type="InterPro" id="IPR007219">
    <property type="entry name" value="XnlR_reg_dom"/>
</dbReference>
<evidence type="ECO:0000256" key="4">
    <source>
        <dbReference type="ARBA" id="ARBA00023125"/>
    </source>
</evidence>
<keyword evidence="2" id="KW-0479">Metal-binding</keyword>
<sequence>MPISRRTGSISKTEGLPSQPRQQPGSACEECRKRKLRCDRQRPTCGTCAESGIVCEINHNRLARGPKKGDLKSLRSRIVALERRLSLDQTAEGLLIGDSDLLAGLDELHHHHHVSSSEGDAPHLPSPPERKLTWDSEIHVQLPPTTPAIAPLPLPHFKFPASPPPPRKLTPIDDLMRADLDQLYFDRVHPSVPIFNQSRYFAQQARQAGGNDDIQADHRTCLQYAMWTLAMALSSQFEASRTPLYNETRQMLEALDMAEDDVARVRIEQVQAWLLIAFYEFARVNFRRGWVSAGRAFRLVQLAKLHEIDSPGVGLDGSGDPILVEERRRTFWLAYCLDRFICMKSQWPLTLVEEVICTRLPSPEIAFQGGHPIQMGFLSEAIASPDHSLFSPLAECAILVTICGRTMSHSQVSTVEQAYGNNAPLDFWLRHEWLDGLLTRRLDALRVNYPVVSAVTDSMLLFALVLGQAAVVYLTSIMDKLGGEQQCQPAVLEYRKRAVSAAQEIARLTKAQEHLGFFKAHIFLPLTISFGLSCLTPYQSRRRSSADEMNATVTAAGGFSVLGPGTGMEMAAMHGLDADMQTCMEALRKMQSFNNLARDFVSPARDEFTGFTFP</sequence>
<dbReference type="Pfam" id="PF00172">
    <property type="entry name" value="Zn_clus"/>
    <property type="match status" value="1"/>
</dbReference>